<gene>
    <name evidence="2" type="ORF">NSCI0253_LOCUS26315</name>
</gene>
<feature type="region of interest" description="Disordered" evidence="1">
    <location>
        <begin position="243"/>
        <end position="274"/>
    </location>
</feature>
<feature type="compositionally biased region" description="Polar residues" evidence="1">
    <location>
        <begin position="723"/>
        <end position="732"/>
    </location>
</feature>
<proteinExistence type="predicted"/>
<feature type="region of interest" description="Disordered" evidence="1">
    <location>
        <begin position="723"/>
        <end position="771"/>
    </location>
</feature>
<sequence length="771" mass="81364">MRKSTKEENGRDGSMACEFASADEAGGARRCRTSDTPGTQAGGLVLAHEDVLQLVSLLSARNATETGLCDWLTSVCRRSGLEAEALWSEAQMRSRPVARSGTANPGRCLRPKLGTSCGVSRREESPAALSPSHTADVRWSYVAAPIGSPLRRQCSAQPSMQGAGKRVLQGGKRLSLGTRESCDEVRRAISASPLAATALCRDPAIAHQSSAKEVSLTTSTVPTVSRKFSVESLHGDVLRSHGDLSADLRRGGSQSSSDLQEAMQGSPPCFPPYLTEMQRESAIGRLSADLAESDPSPSPNVAHDDCVIVSRVVAPGCGSMCTTSASLAPGQLIPEQDNGAGVLSERSASPSSSSSSTGRNSTSPLIASPRDLMVPRLVLDSYAVPLLPPISDWLNFSPSWDSVATVVYGPDGRAPPSVRSPASSLEDVSLSVAGTCVIVMSPKSINTSRPWKMSSGRRSKRDSDEPRIVCTTAAPNEESRAMEGVCNDHGLGASTLSVVTIQPEDRVVERLDCLAASGTTHLDTVDREELSGPPTRCPPTPVSSPDKPRSRSHSPVRLSSQTAILTTLPTRVEHEPPMSSKALTLVPSTRARSRLSRGTRVHEGSASPLVGCRGSSTRRSLSPPVKARMSADAGRQSWTSPQVPRRVSVSPWPRSLVSASAGRETRNTDGRSLGPSGRHLSPFSQQRCAQSYCIGPVSFVGRSAAPPPTAGSSSLARAMLRTAPTSSHNVRSLHSKMSGKGSLQRLGTSVSAPCVSQSPLRCRSSPEDKSR</sequence>
<feature type="region of interest" description="Disordered" evidence="1">
    <location>
        <begin position="524"/>
        <end position="560"/>
    </location>
</feature>
<feature type="region of interest" description="Disordered" evidence="1">
    <location>
        <begin position="447"/>
        <end position="467"/>
    </location>
</feature>
<feature type="compositionally biased region" description="Polar residues" evidence="1">
    <location>
        <begin position="745"/>
        <end position="759"/>
    </location>
</feature>
<protein>
    <submittedName>
        <fullName evidence="2">Uncharacterized protein</fullName>
    </submittedName>
</protein>
<accession>A0A7S1F8N6</accession>
<organism evidence="2">
    <name type="scientific">Noctiluca scintillans</name>
    <name type="common">Sea sparkle</name>
    <name type="synonym">Red tide dinoflagellate</name>
    <dbReference type="NCBI Taxonomy" id="2966"/>
    <lineage>
        <taxon>Eukaryota</taxon>
        <taxon>Sar</taxon>
        <taxon>Alveolata</taxon>
        <taxon>Dinophyceae</taxon>
        <taxon>Noctilucales</taxon>
        <taxon>Noctilucaceae</taxon>
        <taxon>Noctiluca</taxon>
    </lineage>
</organism>
<dbReference type="EMBL" id="HBFQ01037261">
    <property type="protein sequence ID" value="CAD8851965.1"/>
    <property type="molecule type" value="Transcribed_RNA"/>
</dbReference>
<reference evidence="2" key="1">
    <citation type="submission" date="2021-01" db="EMBL/GenBank/DDBJ databases">
        <authorList>
            <person name="Corre E."/>
            <person name="Pelletier E."/>
            <person name="Niang G."/>
            <person name="Scheremetjew M."/>
            <person name="Finn R."/>
            <person name="Kale V."/>
            <person name="Holt S."/>
            <person name="Cochrane G."/>
            <person name="Meng A."/>
            <person name="Brown T."/>
            <person name="Cohen L."/>
        </authorList>
    </citation>
    <scope>NUCLEOTIDE SEQUENCE</scope>
</reference>
<evidence type="ECO:0000313" key="2">
    <source>
        <dbReference type="EMBL" id="CAD8851965.1"/>
    </source>
</evidence>
<feature type="region of interest" description="Disordered" evidence="1">
    <location>
        <begin position="330"/>
        <end position="367"/>
    </location>
</feature>
<dbReference type="AlphaFoldDB" id="A0A7S1F8N6"/>
<evidence type="ECO:0000256" key="1">
    <source>
        <dbReference type="SAM" id="MobiDB-lite"/>
    </source>
</evidence>
<feature type="compositionally biased region" description="Low complexity" evidence="1">
    <location>
        <begin position="344"/>
        <end position="364"/>
    </location>
</feature>
<name>A0A7S1F8N6_NOCSC</name>
<feature type="region of interest" description="Disordered" evidence="1">
    <location>
        <begin position="588"/>
        <end position="682"/>
    </location>
</feature>